<dbReference type="Pfam" id="PF00903">
    <property type="entry name" value="Glyoxalase"/>
    <property type="match status" value="1"/>
</dbReference>
<evidence type="ECO:0000259" key="1">
    <source>
        <dbReference type="PROSITE" id="PS51819"/>
    </source>
</evidence>
<dbReference type="GO" id="GO:0051213">
    <property type="term" value="F:dioxygenase activity"/>
    <property type="evidence" value="ECO:0007669"/>
    <property type="project" value="UniProtKB-KW"/>
</dbReference>
<keyword evidence="2" id="KW-0223">Dioxygenase</keyword>
<dbReference type="STRING" id="298654.FraEuI1c_4313"/>
<dbReference type="eggNOG" id="ENOG5031M87">
    <property type="taxonomic scope" value="Bacteria"/>
</dbReference>
<gene>
    <name evidence="2" type="ordered locus">FraEuI1c_4313</name>
</gene>
<dbReference type="RefSeq" id="WP_013425430.1">
    <property type="nucleotide sequence ID" value="NC_014666.1"/>
</dbReference>
<dbReference type="AlphaFoldDB" id="E3JC02"/>
<accession>E3JC02</accession>
<dbReference type="HOGENOM" id="CLU_1862980_0_0_11"/>
<name>E3JC02_PSEI1</name>
<dbReference type="OrthoDB" id="9180364at2"/>
<keyword evidence="2" id="KW-0560">Oxidoreductase</keyword>
<feature type="domain" description="VOC" evidence="1">
    <location>
        <begin position="5"/>
        <end position="134"/>
    </location>
</feature>
<sequence>MTSAKLHHVVFCVRPENQERAADFWRDLGMTFGEVPLAEEGIRVLLDWSAGIEIISPTQPEGTETARFQAFLDEGGEGIYSAVVRTSDIEGPISVAASHGAPVRYRQHRETGDIVVDEADLEPVCGMPVTLLATNLPD</sequence>
<dbReference type="PROSITE" id="PS51819">
    <property type="entry name" value="VOC"/>
    <property type="match status" value="1"/>
</dbReference>
<dbReference type="InterPro" id="IPR037523">
    <property type="entry name" value="VOC_core"/>
</dbReference>
<dbReference type="InterPro" id="IPR004360">
    <property type="entry name" value="Glyas_Fos-R_dOase_dom"/>
</dbReference>
<proteinExistence type="predicted"/>
<dbReference type="Proteomes" id="UP000002484">
    <property type="component" value="Chromosome"/>
</dbReference>
<dbReference type="InParanoid" id="E3JC02"/>
<dbReference type="Gene3D" id="3.10.180.10">
    <property type="entry name" value="2,3-Dihydroxybiphenyl 1,2-Dioxygenase, domain 1"/>
    <property type="match status" value="1"/>
</dbReference>
<dbReference type="InterPro" id="IPR029068">
    <property type="entry name" value="Glyas_Bleomycin-R_OHBP_Dase"/>
</dbReference>
<dbReference type="KEGG" id="fri:FraEuI1c_4313"/>
<organism evidence="2 3">
    <name type="scientific">Pseudofrankia inefficax (strain DSM 45817 / CECT 9037 / DDB 130130 / EuI1c)</name>
    <name type="common">Frankia inefficax</name>
    <dbReference type="NCBI Taxonomy" id="298654"/>
    <lineage>
        <taxon>Bacteria</taxon>
        <taxon>Bacillati</taxon>
        <taxon>Actinomycetota</taxon>
        <taxon>Actinomycetes</taxon>
        <taxon>Frankiales</taxon>
        <taxon>Frankiaceae</taxon>
        <taxon>Pseudofrankia</taxon>
    </lineage>
</organism>
<dbReference type="EMBL" id="CP002299">
    <property type="protein sequence ID" value="ADP82312.1"/>
    <property type="molecule type" value="Genomic_DNA"/>
</dbReference>
<evidence type="ECO:0000313" key="3">
    <source>
        <dbReference type="Proteomes" id="UP000002484"/>
    </source>
</evidence>
<dbReference type="SUPFAM" id="SSF54593">
    <property type="entry name" value="Glyoxalase/Bleomycin resistance protein/Dihydroxybiphenyl dioxygenase"/>
    <property type="match status" value="1"/>
</dbReference>
<keyword evidence="3" id="KW-1185">Reference proteome</keyword>
<reference evidence="2 3" key="1">
    <citation type="submission" date="2010-10" db="EMBL/GenBank/DDBJ databases">
        <title>Complete sequence of Frankia sp. EuI1c.</title>
        <authorList>
            <consortium name="US DOE Joint Genome Institute"/>
            <person name="Lucas S."/>
            <person name="Copeland A."/>
            <person name="Lapidus A."/>
            <person name="Cheng J.-F."/>
            <person name="Bruce D."/>
            <person name="Goodwin L."/>
            <person name="Pitluck S."/>
            <person name="Chertkov O."/>
            <person name="Detter J.C."/>
            <person name="Han C."/>
            <person name="Tapia R."/>
            <person name="Land M."/>
            <person name="Hauser L."/>
            <person name="Jeffries C."/>
            <person name="Kyrpides N."/>
            <person name="Ivanova N."/>
            <person name="Mikhailova N."/>
            <person name="Beauchemin N."/>
            <person name="Sen A."/>
            <person name="Sur S.A."/>
            <person name="Gtari M."/>
            <person name="Wall L."/>
            <person name="Tisa L."/>
            <person name="Woyke T."/>
        </authorList>
    </citation>
    <scope>NUCLEOTIDE SEQUENCE [LARGE SCALE GENOMIC DNA]</scope>
    <source>
        <strain evidence="3">DSM 45817 / CECT 9037 / EuI1c</strain>
    </source>
</reference>
<evidence type="ECO:0000313" key="2">
    <source>
        <dbReference type="EMBL" id="ADP82312.1"/>
    </source>
</evidence>
<protein>
    <submittedName>
        <fullName evidence="2">Glyoxalase/bleomycin resistance protein/dioxygenase</fullName>
    </submittedName>
</protein>